<dbReference type="RefSeq" id="WP_020000489.1">
    <property type="nucleotide sequence ID" value="NZ_CP192219.1"/>
</dbReference>
<dbReference type="Proteomes" id="UP000184001">
    <property type="component" value="Unassembled WGS sequence"/>
</dbReference>
<dbReference type="AlphaFoldDB" id="A0A8G2C9C0"/>
<dbReference type="Pfam" id="PF17273">
    <property type="entry name" value="DUF5338"/>
    <property type="match status" value="1"/>
</dbReference>
<name>A0A8G2C9C0_9BACT</name>
<proteinExistence type="predicted"/>
<dbReference type="InterPro" id="IPR035225">
    <property type="entry name" value="DUF5338"/>
</dbReference>
<comment type="caution">
    <text evidence="2">The sequence shown here is derived from an EMBL/GenBank/DDBJ whole genome shotgun (WGS) entry which is preliminary data.</text>
</comment>
<evidence type="ECO:0000313" key="3">
    <source>
        <dbReference type="Proteomes" id="UP000184001"/>
    </source>
</evidence>
<reference evidence="2 3" key="1">
    <citation type="submission" date="2016-11" db="EMBL/GenBank/DDBJ databases">
        <authorList>
            <person name="Varghese N."/>
            <person name="Submissions S."/>
        </authorList>
    </citation>
    <scope>NUCLEOTIDE SEQUENCE [LARGE SCALE GENOMIC DNA]</scope>
    <source>
        <strain evidence="2 3">DSM 17919</strain>
    </source>
</reference>
<protein>
    <submittedName>
        <fullName evidence="2">Uncharacterized protein</fullName>
    </submittedName>
</protein>
<gene>
    <name evidence="2" type="ORF">SAMN05660830_01548</name>
</gene>
<evidence type="ECO:0000313" key="2">
    <source>
        <dbReference type="EMBL" id="SHJ07095.1"/>
    </source>
</evidence>
<feature type="compositionally biased region" description="Basic and acidic residues" evidence="1">
    <location>
        <begin position="65"/>
        <end position="84"/>
    </location>
</feature>
<organism evidence="2 3">
    <name type="scientific">Halodesulfovibrio aestuarii</name>
    <dbReference type="NCBI Taxonomy" id="126333"/>
    <lineage>
        <taxon>Bacteria</taxon>
        <taxon>Pseudomonadati</taxon>
        <taxon>Thermodesulfobacteriota</taxon>
        <taxon>Desulfovibrionia</taxon>
        <taxon>Desulfovibrionales</taxon>
        <taxon>Desulfovibrionaceae</taxon>
        <taxon>Halodesulfovibrio</taxon>
    </lineage>
</organism>
<evidence type="ECO:0000256" key="1">
    <source>
        <dbReference type="SAM" id="MobiDB-lite"/>
    </source>
</evidence>
<accession>A0A8G2C9C0</accession>
<dbReference type="EMBL" id="FQZR01000003">
    <property type="protein sequence ID" value="SHJ07095.1"/>
    <property type="molecule type" value="Genomic_DNA"/>
</dbReference>
<feature type="region of interest" description="Disordered" evidence="1">
    <location>
        <begin position="58"/>
        <end position="91"/>
    </location>
</feature>
<sequence length="112" mass="12735">MSKKRLGFARIEFIACKQEIENLLTAGYTIIGVHEELTKQNKITMGYARFTQLLRNGVKRSKSTPPKEKEISTEKIVTKQHPQEVQKQQAKVLGVAETNSFKKSSSEKKDLI</sequence>